<evidence type="ECO:0000313" key="3">
    <source>
        <dbReference type="Proteomes" id="UP000813444"/>
    </source>
</evidence>
<feature type="compositionally biased region" description="Low complexity" evidence="1">
    <location>
        <begin position="1"/>
        <end position="22"/>
    </location>
</feature>
<reference evidence="2" key="1">
    <citation type="journal article" date="2021" name="Nat. Commun.">
        <title>Genetic determinants of endophytism in the Arabidopsis root mycobiome.</title>
        <authorList>
            <person name="Mesny F."/>
            <person name="Miyauchi S."/>
            <person name="Thiergart T."/>
            <person name="Pickel B."/>
            <person name="Atanasova L."/>
            <person name="Karlsson M."/>
            <person name="Huettel B."/>
            <person name="Barry K.W."/>
            <person name="Haridas S."/>
            <person name="Chen C."/>
            <person name="Bauer D."/>
            <person name="Andreopoulos W."/>
            <person name="Pangilinan J."/>
            <person name="LaButti K."/>
            <person name="Riley R."/>
            <person name="Lipzen A."/>
            <person name="Clum A."/>
            <person name="Drula E."/>
            <person name="Henrissat B."/>
            <person name="Kohler A."/>
            <person name="Grigoriev I.V."/>
            <person name="Martin F.M."/>
            <person name="Hacquard S."/>
        </authorList>
    </citation>
    <scope>NUCLEOTIDE SEQUENCE</scope>
    <source>
        <strain evidence="2">MPI-CAGE-CH-0235</strain>
    </source>
</reference>
<evidence type="ECO:0000313" key="2">
    <source>
        <dbReference type="EMBL" id="KAH7305900.1"/>
    </source>
</evidence>
<dbReference type="OrthoDB" id="5151018at2759"/>
<dbReference type="AlphaFoldDB" id="A0A8K0WLR6"/>
<evidence type="ECO:0008006" key="4">
    <source>
        <dbReference type="Google" id="ProtNLM"/>
    </source>
</evidence>
<dbReference type="EMBL" id="JAGPNK010000017">
    <property type="protein sequence ID" value="KAH7305900.1"/>
    <property type="molecule type" value="Genomic_DNA"/>
</dbReference>
<keyword evidence="3" id="KW-1185">Reference proteome</keyword>
<feature type="region of interest" description="Disordered" evidence="1">
    <location>
        <begin position="1"/>
        <end position="41"/>
    </location>
</feature>
<feature type="compositionally biased region" description="Basic and acidic residues" evidence="1">
    <location>
        <begin position="27"/>
        <end position="37"/>
    </location>
</feature>
<gene>
    <name evidence="2" type="ORF">B0I35DRAFT_443457</name>
</gene>
<evidence type="ECO:0000256" key="1">
    <source>
        <dbReference type="SAM" id="MobiDB-lite"/>
    </source>
</evidence>
<name>A0A8K0WLR6_9HYPO</name>
<protein>
    <recommendedName>
        <fullName evidence="4">Aflatoxin regulatory protein domain-containing protein</fullName>
    </recommendedName>
</protein>
<organism evidence="2 3">
    <name type="scientific">Stachybotrys elegans</name>
    <dbReference type="NCBI Taxonomy" id="80388"/>
    <lineage>
        <taxon>Eukaryota</taxon>
        <taxon>Fungi</taxon>
        <taxon>Dikarya</taxon>
        <taxon>Ascomycota</taxon>
        <taxon>Pezizomycotina</taxon>
        <taxon>Sordariomycetes</taxon>
        <taxon>Hypocreomycetidae</taxon>
        <taxon>Hypocreales</taxon>
        <taxon>Stachybotryaceae</taxon>
        <taxon>Stachybotrys</taxon>
    </lineage>
</organism>
<dbReference type="Proteomes" id="UP000813444">
    <property type="component" value="Unassembled WGS sequence"/>
</dbReference>
<sequence>MSMSEKSAQSSMQKAAAVMQASPYRTPEMHHESEDGRTAASTGTVSAAAVAAAVAVGAGGGGGAGDDAACCSCLRVLTDQLCSLNAVERKQDHLRLDTTFSNTSAVLDSSGGALTCGMCHLDTKVLLLVMTLLQTVINWARVGSQKALHPSDAPPVTFGEWRVSAEDGNVIRALLVNRVLAKSTSTVEVLRQRIHEVSINANKSNLAFQMMDAEALRSQLGRLEHSMREVTQIIKAQGLDA</sequence>
<accession>A0A8K0WLR6</accession>
<proteinExistence type="predicted"/>
<comment type="caution">
    <text evidence="2">The sequence shown here is derived from an EMBL/GenBank/DDBJ whole genome shotgun (WGS) entry which is preliminary data.</text>
</comment>